<dbReference type="SMART" id="SM00181">
    <property type="entry name" value="EGF"/>
    <property type="match status" value="2"/>
</dbReference>
<name>A0AAD9QXY4_ACRCE</name>
<keyword evidence="3 4" id="KW-1015">Disulfide bond</keyword>
<evidence type="ECO:0000256" key="2">
    <source>
        <dbReference type="ARBA" id="ARBA00022737"/>
    </source>
</evidence>
<dbReference type="Pfam" id="PF00008">
    <property type="entry name" value="EGF"/>
    <property type="match status" value="1"/>
</dbReference>
<dbReference type="InterPro" id="IPR000742">
    <property type="entry name" value="EGF"/>
</dbReference>
<protein>
    <submittedName>
        <fullName evidence="7">Sushi</fullName>
    </submittedName>
</protein>
<dbReference type="PROSITE" id="PS50024">
    <property type="entry name" value="SEA"/>
    <property type="match status" value="1"/>
</dbReference>
<comment type="caution">
    <text evidence="4">Lacks conserved residue(s) required for the propagation of feature annotation.</text>
</comment>
<keyword evidence="1 4" id="KW-0245">EGF-like domain</keyword>
<dbReference type="PANTHER" id="PTHR24049">
    <property type="entry name" value="CRUMBS FAMILY MEMBER"/>
    <property type="match status" value="1"/>
</dbReference>
<dbReference type="PROSITE" id="PS01187">
    <property type="entry name" value="EGF_CA"/>
    <property type="match status" value="1"/>
</dbReference>
<dbReference type="InterPro" id="IPR000152">
    <property type="entry name" value="EGF-type_Asp/Asn_hydroxyl_site"/>
</dbReference>
<evidence type="ECO:0000256" key="4">
    <source>
        <dbReference type="PROSITE-ProRule" id="PRU00076"/>
    </source>
</evidence>
<dbReference type="CDD" id="cd00054">
    <property type="entry name" value="EGF_CA"/>
    <property type="match status" value="2"/>
</dbReference>
<dbReference type="SUPFAM" id="SSF57196">
    <property type="entry name" value="EGF/Laminin"/>
    <property type="match status" value="2"/>
</dbReference>
<dbReference type="InterPro" id="IPR001881">
    <property type="entry name" value="EGF-like_Ca-bd_dom"/>
</dbReference>
<proteinExistence type="predicted"/>
<dbReference type="Proteomes" id="UP001249851">
    <property type="component" value="Unassembled WGS sequence"/>
</dbReference>
<feature type="domain" description="SEA" evidence="5">
    <location>
        <begin position="165"/>
        <end position="281"/>
    </location>
</feature>
<reference evidence="7" key="1">
    <citation type="journal article" date="2023" name="G3 (Bethesda)">
        <title>Whole genome assembly and annotation of the endangered Caribbean coral Acropora cervicornis.</title>
        <authorList>
            <person name="Selwyn J.D."/>
            <person name="Vollmer S.V."/>
        </authorList>
    </citation>
    <scope>NUCLEOTIDE SEQUENCE</scope>
    <source>
        <strain evidence="7">K2</strain>
    </source>
</reference>
<comment type="caution">
    <text evidence="7">The sequence shown here is derived from an EMBL/GenBank/DDBJ whole genome shotgun (WGS) entry which is preliminary data.</text>
</comment>
<evidence type="ECO:0000256" key="3">
    <source>
        <dbReference type="ARBA" id="ARBA00023157"/>
    </source>
</evidence>
<feature type="disulfide bond" evidence="4">
    <location>
        <begin position="151"/>
        <end position="160"/>
    </location>
</feature>
<dbReference type="PROSITE" id="PS00022">
    <property type="entry name" value="EGF_1"/>
    <property type="match status" value="2"/>
</dbReference>
<dbReference type="Gene3D" id="2.10.25.10">
    <property type="entry name" value="Laminin"/>
    <property type="match status" value="2"/>
</dbReference>
<accession>A0AAD9QXY4</accession>
<dbReference type="PROSITE" id="PS00010">
    <property type="entry name" value="ASX_HYDROXYL"/>
    <property type="match status" value="1"/>
</dbReference>
<keyword evidence="2" id="KW-0677">Repeat</keyword>
<evidence type="ECO:0000313" key="7">
    <source>
        <dbReference type="EMBL" id="KAK2569170.1"/>
    </source>
</evidence>
<dbReference type="SMART" id="SM00179">
    <property type="entry name" value="EGF_CA"/>
    <property type="match status" value="2"/>
</dbReference>
<dbReference type="AlphaFoldDB" id="A0AAD9QXY4"/>
<evidence type="ECO:0000259" key="6">
    <source>
        <dbReference type="PROSITE" id="PS50026"/>
    </source>
</evidence>
<feature type="disulfide bond" evidence="4">
    <location>
        <begin position="113"/>
        <end position="122"/>
    </location>
</feature>
<feature type="domain" description="EGF-like" evidence="6">
    <location>
        <begin position="87"/>
        <end position="123"/>
    </location>
</feature>
<dbReference type="InterPro" id="IPR051022">
    <property type="entry name" value="Notch_Cell-Fate_Det"/>
</dbReference>
<dbReference type="InterPro" id="IPR018097">
    <property type="entry name" value="EGF_Ca-bd_CS"/>
</dbReference>
<dbReference type="InterPro" id="IPR000082">
    <property type="entry name" value="SEA_dom"/>
</dbReference>
<organism evidence="7 8">
    <name type="scientific">Acropora cervicornis</name>
    <name type="common">Staghorn coral</name>
    <dbReference type="NCBI Taxonomy" id="6130"/>
    <lineage>
        <taxon>Eukaryota</taxon>
        <taxon>Metazoa</taxon>
        <taxon>Cnidaria</taxon>
        <taxon>Anthozoa</taxon>
        <taxon>Hexacorallia</taxon>
        <taxon>Scleractinia</taxon>
        <taxon>Astrocoeniina</taxon>
        <taxon>Acroporidae</taxon>
        <taxon>Acropora</taxon>
    </lineage>
</organism>
<reference evidence="7" key="2">
    <citation type="journal article" date="2023" name="Science">
        <title>Genomic signatures of disease resistance in endangered staghorn corals.</title>
        <authorList>
            <person name="Vollmer S.V."/>
            <person name="Selwyn J.D."/>
            <person name="Despard B.A."/>
            <person name="Roesel C.L."/>
        </authorList>
    </citation>
    <scope>NUCLEOTIDE SEQUENCE</scope>
    <source>
        <strain evidence="7">K2</strain>
    </source>
</reference>
<evidence type="ECO:0000259" key="5">
    <source>
        <dbReference type="PROSITE" id="PS50024"/>
    </source>
</evidence>
<dbReference type="EMBL" id="JARQWQ010000010">
    <property type="protein sequence ID" value="KAK2569170.1"/>
    <property type="molecule type" value="Genomic_DNA"/>
</dbReference>
<dbReference type="GO" id="GO:0005509">
    <property type="term" value="F:calcium ion binding"/>
    <property type="evidence" value="ECO:0007669"/>
    <property type="project" value="InterPro"/>
</dbReference>
<dbReference type="PROSITE" id="PS50026">
    <property type="entry name" value="EGF_3"/>
    <property type="match status" value="2"/>
</dbReference>
<dbReference type="FunFam" id="2.10.25.10:FF:000404">
    <property type="entry name" value="Weary, isoform B"/>
    <property type="match status" value="1"/>
</dbReference>
<evidence type="ECO:0000313" key="8">
    <source>
        <dbReference type="Proteomes" id="UP001249851"/>
    </source>
</evidence>
<feature type="domain" description="EGF-like" evidence="6">
    <location>
        <begin position="125"/>
        <end position="161"/>
    </location>
</feature>
<evidence type="ECO:0000256" key="1">
    <source>
        <dbReference type="ARBA" id="ARBA00022536"/>
    </source>
</evidence>
<gene>
    <name evidence="7" type="ORF">P5673_006067</name>
</gene>
<sequence>MPENKPVRILLYLLAVKYETSKQSILKGKEKNLQETNVFPAVIMSDMDLKAVNVVFAFLICIFLVHLKASTASQGCPPGFTGNNCSDIDDCMNVTCSGNGNCSDRTDGYVCECQDEFYGLNCEIKASLCTPNPCENNGTCILEQDSFKCNCTPEYEGKRCETERPRKIFTVKLTMVDRNYTSAYADLTNFNTRGLISDLTEIFTQFFRTAFAGFVSITFREFFPGSVGTIFDATFAATSVVNETRIFQALARANGTIQLRFETLGMITVDNGLSTGSPTTAPTGWSKLHNNG</sequence>
<keyword evidence="8" id="KW-1185">Reference proteome</keyword>